<comment type="caution">
    <text evidence="6">The sequence shown here is derived from an EMBL/GenBank/DDBJ whole genome shotgun (WGS) entry which is preliminary data.</text>
</comment>
<dbReference type="RefSeq" id="WP_169324207.1">
    <property type="nucleotide sequence ID" value="NZ_JABCJJ010000007.1"/>
</dbReference>
<dbReference type="AlphaFoldDB" id="A0A7Y0LXP0"/>
<gene>
    <name evidence="6" type="ORF">HIR71_06245</name>
</gene>
<evidence type="ECO:0000313" key="6">
    <source>
        <dbReference type="EMBL" id="NMR19824.1"/>
    </source>
</evidence>
<dbReference type="InterPro" id="IPR042216">
    <property type="entry name" value="MitoNEET_CISD"/>
</dbReference>
<dbReference type="Proteomes" id="UP000562124">
    <property type="component" value="Unassembled WGS sequence"/>
</dbReference>
<keyword evidence="2" id="KW-0479">Metal-binding</keyword>
<dbReference type="GO" id="GO:0051537">
    <property type="term" value="F:2 iron, 2 sulfur cluster binding"/>
    <property type="evidence" value="ECO:0007669"/>
    <property type="project" value="UniProtKB-KW"/>
</dbReference>
<evidence type="ECO:0000256" key="4">
    <source>
        <dbReference type="ARBA" id="ARBA00023014"/>
    </source>
</evidence>
<protein>
    <submittedName>
        <fullName evidence="6">CDGSH iron-sulfur domain-containing protein</fullName>
    </submittedName>
</protein>
<dbReference type="GO" id="GO:0005737">
    <property type="term" value="C:cytoplasm"/>
    <property type="evidence" value="ECO:0007669"/>
    <property type="project" value="UniProtKB-ARBA"/>
</dbReference>
<evidence type="ECO:0000259" key="5">
    <source>
        <dbReference type="SMART" id="SM00704"/>
    </source>
</evidence>
<name>A0A7Y0LXP0_CELFI</name>
<reference evidence="6 7" key="1">
    <citation type="submission" date="2020-04" db="EMBL/GenBank/DDBJ databases">
        <title>Sequencing and Assembly of C. fimi.</title>
        <authorList>
            <person name="Ramsey A.R."/>
        </authorList>
    </citation>
    <scope>NUCLEOTIDE SEQUENCE [LARGE SCALE GENOMIC DNA]</scope>
    <source>
        <strain evidence="6 7">SB</strain>
    </source>
</reference>
<dbReference type="InterPro" id="IPR018967">
    <property type="entry name" value="FeS-contain_CDGSH-typ"/>
</dbReference>
<keyword evidence="7" id="KW-1185">Reference proteome</keyword>
<proteinExistence type="predicted"/>
<keyword evidence="3" id="KW-0408">Iron</keyword>
<dbReference type="GO" id="GO:0046872">
    <property type="term" value="F:metal ion binding"/>
    <property type="evidence" value="ECO:0007669"/>
    <property type="project" value="UniProtKB-KW"/>
</dbReference>
<organism evidence="6 7">
    <name type="scientific">Cellulomonas fimi</name>
    <dbReference type="NCBI Taxonomy" id="1708"/>
    <lineage>
        <taxon>Bacteria</taxon>
        <taxon>Bacillati</taxon>
        <taxon>Actinomycetota</taxon>
        <taxon>Actinomycetes</taxon>
        <taxon>Micrococcales</taxon>
        <taxon>Cellulomonadaceae</taxon>
        <taxon>Cellulomonas</taxon>
    </lineage>
</organism>
<feature type="domain" description="Iron-binding zinc finger CDGSH type" evidence="5">
    <location>
        <begin position="39"/>
        <end position="77"/>
    </location>
</feature>
<evidence type="ECO:0000313" key="7">
    <source>
        <dbReference type="Proteomes" id="UP000562124"/>
    </source>
</evidence>
<dbReference type="Gene3D" id="3.40.5.90">
    <property type="entry name" value="CDGSH iron-sulfur domain, mitoNEET-type"/>
    <property type="match status" value="1"/>
</dbReference>
<sequence length="82" mass="8406">MAVSSLPAGAPVPSRPPRPATIVACPDGPLLVRGDVEILTASGAPVPRRRATVALCRCGASGIKPYCDGSHKAIGFRTPDEE</sequence>
<evidence type="ECO:0000256" key="2">
    <source>
        <dbReference type="ARBA" id="ARBA00022723"/>
    </source>
</evidence>
<keyword evidence="1" id="KW-0001">2Fe-2S</keyword>
<accession>A0A7Y0LXP0</accession>
<dbReference type="EMBL" id="JABCJJ010000007">
    <property type="protein sequence ID" value="NMR19824.1"/>
    <property type="molecule type" value="Genomic_DNA"/>
</dbReference>
<evidence type="ECO:0000256" key="1">
    <source>
        <dbReference type="ARBA" id="ARBA00022714"/>
    </source>
</evidence>
<dbReference type="Pfam" id="PF09360">
    <property type="entry name" value="zf-CDGSH"/>
    <property type="match status" value="1"/>
</dbReference>
<dbReference type="SMART" id="SM00704">
    <property type="entry name" value="ZnF_CDGSH"/>
    <property type="match status" value="1"/>
</dbReference>
<evidence type="ECO:0000256" key="3">
    <source>
        <dbReference type="ARBA" id="ARBA00023004"/>
    </source>
</evidence>
<keyword evidence="4" id="KW-0411">Iron-sulfur</keyword>